<reference evidence="2" key="1">
    <citation type="journal article" date="2012" name="Nat. Genet.">
        <title>Whole-genome sequence of Schistosoma haematobium.</title>
        <authorList>
            <person name="Young N.D."/>
            <person name="Jex A.R."/>
            <person name="Li B."/>
            <person name="Liu S."/>
            <person name="Yang L."/>
            <person name="Xiong Z."/>
            <person name="Li Y."/>
            <person name="Cantacessi C."/>
            <person name="Hall R.S."/>
            <person name="Xu X."/>
            <person name="Chen F."/>
            <person name="Wu X."/>
            <person name="Zerlotini A."/>
            <person name="Oliveira G."/>
            <person name="Hofmann A."/>
            <person name="Zhang G."/>
            <person name="Fang X."/>
            <person name="Kang Y."/>
            <person name="Campbell B.E."/>
            <person name="Loukas A."/>
            <person name="Ranganathan S."/>
            <person name="Rollinson D."/>
            <person name="Rinaldi G."/>
            <person name="Brindley P.J."/>
            <person name="Yang H."/>
            <person name="Wang J."/>
            <person name="Wang J."/>
            <person name="Gasser R.B."/>
        </authorList>
    </citation>
    <scope>NUCLEOTIDE SEQUENCE</scope>
</reference>
<protein>
    <submittedName>
        <fullName evidence="2">Uncharacterized protein</fullName>
    </submittedName>
</protein>
<evidence type="ECO:0000256" key="1">
    <source>
        <dbReference type="SAM" id="MobiDB-lite"/>
    </source>
</evidence>
<dbReference type="RefSeq" id="XP_051073625.1">
    <property type="nucleotide sequence ID" value="XM_051218426.1"/>
</dbReference>
<evidence type="ECO:0000313" key="3">
    <source>
        <dbReference type="Proteomes" id="UP000471633"/>
    </source>
</evidence>
<dbReference type="KEGG" id="shx:MS3_00010090"/>
<organism evidence="2 3">
    <name type="scientific">Schistosoma haematobium</name>
    <name type="common">Blood fluke</name>
    <dbReference type="NCBI Taxonomy" id="6185"/>
    <lineage>
        <taxon>Eukaryota</taxon>
        <taxon>Metazoa</taxon>
        <taxon>Spiralia</taxon>
        <taxon>Lophotrochozoa</taxon>
        <taxon>Platyhelminthes</taxon>
        <taxon>Trematoda</taxon>
        <taxon>Digenea</taxon>
        <taxon>Strigeidida</taxon>
        <taxon>Schistosomatoidea</taxon>
        <taxon>Schistosomatidae</taxon>
        <taxon>Schistosoma</taxon>
    </lineage>
</organism>
<reference evidence="2" key="3">
    <citation type="submission" date="2021-06" db="EMBL/GenBank/DDBJ databases">
        <title>Chromosome-level genome assembly for S. haematobium.</title>
        <authorList>
            <person name="Stroehlein A.J."/>
        </authorList>
    </citation>
    <scope>NUCLEOTIDE SEQUENCE</scope>
</reference>
<feature type="region of interest" description="Disordered" evidence="1">
    <location>
        <begin position="581"/>
        <end position="601"/>
    </location>
</feature>
<proteinExistence type="predicted"/>
<feature type="compositionally biased region" description="Basic and acidic residues" evidence="1">
    <location>
        <begin position="581"/>
        <end position="598"/>
    </location>
</feature>
<dbReference type="Proteomes" id="UP000471633">
    <property type="component" value="Unassembled WGS sequence"/>
</dbReference>
<dbReference type="EMBL" id="AMPZ03000001">
    <property type="protein sequence ID" value="KAH9594537.1"/>
    <property type="molecule type" value="Genomic_DNA"/>
</dbReference>
<accession>A0A922LV57</accession>
<evidence type="ECO:0000313" key="2">
    <source>
        <dbReference type="EMBL" id="KAH9594537.1"/>
    </source>
</evidence>
<dbReference type="GeneID" id="24594086"/>
<reference evidence="2" key="4">
    <citation type="journal article" date="2022" name="PLoS Pathog.">
        <title>Chromosome-level genome of Schistosoma haematobium underpins genome-wide explorations of molecular variation.</title>
        <authorList>
            <person name="Stroehlein A.J."/>
            <person name="Korhonen P.K."/>
            <person name="Lee V.V."/>
            <person name="Ralph S.A."/>
            <person name="Mentink-Kane M."/>
            <person name="You H."/>
            <person name="McManus D.P."/>
            <person name="Tchuente L.T."/>
            <person name="Stothard J.R."/>
            <person name="Kaur P."/>
            <person name="Dudchenko O."/>
            <person name="Aiden E.L."/>
            <person name="Yang B."/>
            <person name="Yang H."/>
            <person name="Emery A.M."/>
            <person name="Webster B.L."/>
            <person name="Brindley P.J."/>
            <person name="Rollinson D."/>
            <person name="Chang B.C.H."/>
            <person name="Gasser R.B."/>
            <person name="Young N.D."/>
        </authorList>
    </citation>
    <scope>NUCLEOTIDE SEQUENCE</scope>
</reference>
<sequence length="722" mass="84369">MRTVTNVGNYYTCNSPNCCHPSCWETIRKLMNGILIFRAKNYLWKRIEDSGNNVIIMVDQEKINITDIPYQLIYDSFAQSIFSDSQYAYRSPRLTNYAYFMMEKLKRSHIENRKIKEGELINEDNQDIKIDEECVKNSEEHLIALNLLKNQLKKWNHIEHESQLKSPYVWIPSKKLDKLENKPVKQKRSKQKGNGNPLFMLASKPEKCRSFVRQISSRKKDANQTLVSDYKIKRNEQNDVFEETSCMPRWMISCHISEQALRARLLPLARAQIRRHIQQGSLILCPSTSNIESDRRSEKRISDSKVSLTKISEDVCGFEGDDQQILFTRELTIPNQKLISFNESLKSNGVNLEQRQHTKPYFLNELLKSQCSRHDKRKVSDSPFQEQDELKAKSHLLSDLLLFQQFRLKRSEPTPPHYYMSSIDNLQSLYMNRCYTSPINWPSLLPKNSELKETSYNLGEMIPSSSSQEKYYTNDIIQSRNLLENENSLSNINDSFENGSNSVAIWQIMPGRLLRRSKTQYILNKSQQLKNDQICTDNLKQTKNELKLNFMIENVNNQHHRKKSLDSNVINCTSEVELLRPTEGTHEQDNDGFSENRSRFNNSYWSSRRHPGYIERMHTIGSVSDRKRLLQDNNSKNNNDRNYIALEKYKFVDSVDLIILKPKTKSFLPQIRHSVSTEKHWNKNILGLNSFDLTDQTNHSSSLPMLIKPPPPSPDVKFLDFS</sequence>
<name>A0A922LV57_SCHHA</name>
<dbReference type="CTD" id="24594086"/>
<gene>
    <name evidence="2" type="ORF">MS3_00010090</name>
</gene>
<reference evidence="2" key="2">
    <citation type="journal article" date="2019" name="Gigascience">
        <title>High-quality Schistosoma haematobium genome achieved by single-molecule and long-range sequencing.</title>
        <authorList>
            <person name="Stroehlein A.J."/>
            <person name="Korhonen P.K."/>
            <person name="Chong T.M."/>
            <person name="Lim Y.L."/>
            <person name="Chan K.G."/>
            <person name="Webster B."/>
            <person name="Rollinson D."/>
            <person name="Brindley P.J."/>
            <person name="Gasser R.B."/>
            <person name="Young N.D."/>
        </authorList>
    </citation>
    <scope>NUCLEOTIDE SEQUENCE</scope>
</reference>
<comment type="caution">
    <text evidence="2">The sequence shown here is derived from an EMBL/GenBank/DDBJ whole genome shotgun (WGS) entry which is preliminary data.</text>
</comment>
<keyword evidence="3" id="KW-1185">Reference proteome</keyword>
<dbReference type="AlphaFoldDB" id="A0A922LV57"/>